<dbReference type="EMBL" id="JACMSC010000002">
    <property type="protein sequence ID" value="KAG6531260.1"/>
    <property type="molecule type" value="Genomic_DNA"/>
</dbReference>
<gene>
    <name evidence="3" type="ORF">ZIOFF_005064</name>
</gene>
<protein>
    <submittedName>
        <fullName evidence="3">Uncharacterized protein</fullName>
    </submittedName>
</protein>
<dbReference type="AlphaFoldDB" id="A0A8J5HVG2"/>
<sequence>MASATPRSRTRSAATTAGIFFLFLSYLLHVLAAGIFAQQRPFSKVDGGGWWKLLSNSVGISAMHMQLLPDDTVVMFDRTDTGHSNISLPDGSRCSTDCTAHSVLFHLSSSSVRPLTILTDTWCSSGTLLSNGTLLQTGGFRDGDRVIRFFSPSPLSDWVEQPSYLAVRRWYASNQILPDGRVIIIGGRRQFSGEFFPRDQYSASPVFQLSFLVETYDRESEGNLYPFLHLLPDGTLFIFANDRAIVLDVASKRVIRRLPPIPDGQRSYPSSGSSVLLPLRPGAAAEVLVCGGAPLGSYQAALNGNFLPALRSCARIKPSDPEPAWSMEDMPLARVMGDMILLPTCDVLIVNGAAAGTAGWELAREPVLHPVLYRPDLPEGTRFSVLRESQIPRMYHSTAVLDTHGRVIVGGSNPHSSYKFTNVMFPTELSLEAFYPPYLLTAAGDRPHVLSAPAEVGYGERVAVRFLVAGHFHRSGHQELEDVEVVALSPGFQTHSVGMNQRVVVLETSQTLGQLGGYETEVMTPPSPAVSPPGYYLWFVVHEGVPSKGVWVRIG</sequence>
<evidence type="ECO:0000313" key="3">
    <source>
        <dbReference type="EMBL" id="KAG6531260.1"/>
    </source>
</evidence>
<dbReference type="InterPro" id="IPR009880">
    <property type="entry name" value="Glyoxal_oxidase_N"/>
</dbReference>
<feature type="domain" description="Glyoxal oxidase N-terminal" evidence="1">
    <location>
        <begin position="63"/>
        <end position="438"/>
    </location>
</feature>
<dbReference type="OrthoDB" id="2019572at2759"/>
<comment type="caution">
    <text evidence="3">The sequence shown here is derived from an EMBL/GenBank/DDBJ whole genome shotgun (WGS) entry which is preliminary data.</text>
</comment>
<evidence type="ECO:0000313" key="4">
    <source>
        <dbReference type="Proteomes" id="UP000734854"/>
    </source>
</evidence>
<dbReference type="InterPro" id="IPR015202">
    <property type="entry name" value="GO-like_E_set"/>
</dbReference>
<feature type="domain" description="Galactose oxidase-like Early set" evidence="2">
    <location>
        <begin position="446"/>
        <end position="554"/>
    </location>
</feature>
<dbReference type="Pfam" id="PF09118">
    <property type="entry name" value="GO-like_E_set"/>
    <property type="match status" value="1"/>
</dbReference>
<proteinExistence type="predicted"/>
<dbReference type="Pfam" id="PF07250">
    <property type="entry name" value="Glyoxal_oxid_N"/>
    <property type="match status" value="1"/>
</dbReference>
<evidence type="ECO:0000259" key="2">
    <source>
        <dbReference type="Pfam" id="PF09118"/>
    </source>
</evidence>
<accession>A0A8J5HVG2</accession>
<dbReference type="Proteomes" id="UP000734854">
    <property type="component" value="Unassembled WGS sequence"/>
</dbReference>
<dbReference type="PANTHER" id="PTHR32208">
    <property type="entry name" value="SECRETED PROTEIN-RELATED"/>
    <property type="match status" value="1"/>
</dbReference>
<dbReference type="PANTHER" id="PTHR32208:SF85">
    <property type="entry name" value="GLYOXAL OXIDASE N-TERMINUS FAMILY PROTEIN, EXPRESSED"/>
    <property type="match status" value="1"/>
</dbReference>
<name>A0A8J5HVG2_ZINOF</name>
<reference evidence="3 4" key="1">
    <citation type="submission" date="2020-08" db="EMBL/GenBank/DDBJ databases">
        <title>Plant Genome Project.</title>
        <authorList>
            <person name="Zhang R.-G."/>
        </authorList>
    </citation>
    <scope>NUCLEOTIDE SEQUENCE [LARGE SCALE GENOMIC DNA]</scope>
    <source>
        <tissue evidence="3">Rhizome</tissue>
    </source>
</reference>
<evidence type="ECO:0000259" key="1">
    <source>
        <dbReference type="Pfam" id="PF07250"/>
    </source>
</evidence>
<organism evidence="3 4">
    <name type="scientific">Zingiber officinale</name>
    <name type="common">Ginger</name>
    <name type="synonym">Amomum zingiber</name>
    <dbReference type="NCBI Taxonomy" id="94328"/>
    <lineage>
        <taxon>Eukaryota</taxon>
        <taxon>Viridiplantae</taxon>
        <taxon>Streptophyta</taxon>
        <taxon>Embryophyta</taxon>
        <taxon>Tracheophyta</taxon>
        <taxon>Spermatophyta</taxon>
        <taxon>Magnoliopsida</taxon>
        <taxon>Liliopsida</taxon>
        <taxon>Zingiberales</taxon>
        <taxon>Zingiberaceae</taxon>
        <taxon>Zingiber</taxon>
    </lineage>
</organism>
<keyword evidence="4" id="KW-1185">Reference proteome</keyword>
<dbReference type="CDD" id="cd02851">
    <property type="entry name" value="E_set_GO_C"/>
    <property type="match status" value="1"/>
</dbReference>